<evidence type="ECO:0000256" key="1">
    <source>
        <dbReference type="ARBA" id="ARBA00022801"/>
    </source>
</evidence>
<protein>
    <recommendedName>
        <fullName evidence="6">PNPLA domain-containing protein</fullName>
    </recommendedName>
</protein>
<comment type="caution">
    <text evidence="4">Lacks conserved residue(s) required for the propagation of feature annotation.</text>
</comment>
<gene>
    <name evidence="7" type="ORF">TGEB3V08_LOCUS3024</name>
</gene>
<accession>A0A7R9PJL4</accession>
<evidence type="ECO:0000313" key="7">
    <source>
        <dbReference type="EMBL" id="CAD7589018.1"/>
    </source>
</evidence>
<dbReference type="InterPro" id="IPR050301">
    <property type="entry name" value="NTE"/>
</dbReference>
<dbReference type="Gene3D" id="3.40.1090.10">
    <property type="entry name" value="Cytosolic phospholipase A2 catalytic domain"/>
    <property type="match status" value="2"/>
</dbReference>
<sequence length="529" mass="58506">MSSFSRVFRPPANSACHCLHLSIRAAAYKSSGWPVSCISDAPDLPLISPQAGQSPVSRMLQTWFPLGFHPTSTRLLRLLGFPPNFHRATQTPGVPPNFHRATQTPGVPPNLHRVTKTPGVPPKLHRATQTPGAHNLLRRSGFGSLWRYIRASMSLSGYMPPLCDPVDGHLLLDGGYVNNLPGSLWHYVRSSMTIAGIFPPICDPLDGHLLVDGCYVNNVPADVMRGLGAKYILAIDVGSQEDTDLTNYGDCLSGWWLLWKRWNPFASPVKVPNLPDIQSRLAYVSCVRQLEEKPPPVHPTEIRTSISPSSAVELNTTSALANYATEAGQTQVESKHHEGILSGVPRGQVAQDVYKVLKLSSLSVRLALCASHSQKLRDVLRELRSLYREVKSSDYCEYIRPPIDKYRTLQFGSFDEIKDVGYTHGKTYFAGLRKAGALPLFKMAVETRRSQQQNVVTGYTFTDLAQMVCKVPHRSRYIDESDSDDEYEADEDAHEVGYASEPSTGILDDGSLLRRRAGGSLSLSENELE</sequence>
<dbReference type="SUPFAM" id="SSF52151">
    <property type="entry name" value="FabD/lysophospholipase-like"/>
    <property type="match status" value="2"/>
</dbReference>
<organism evidence="7">
    <name type="scientific">Timema genevievae</name>
    <name type="common">Walking stick</name>
    <dbReference type="NCBI Taxonomy" id="629358"/>
    <lineage>
        <taxon>Eukaryota</taxon>
        <taxon>Metazoa</taxon>
        <taxon>Ecdysozoa</taxon>
        <taxon>Arthropoda</taxon>
        <taxon>Hexapoda</taxon>
        <taxon>Insecta</taxon>
        <taxon>Pterygota</taxon>
        <taxon>Neoptera</taxon>
        <taxon>Polyneoptera</taxon>
        <taxon>Phasmatodea</taxon>
        <taxon>Timematodea</taxon>
        <taxon>Timematoidea</taxon>
        <taxon>Timematidae</taxon>
        <taxon>Timema</taxon>
    </lineage>
</organism>
<dbReference type="PANTHER" id="PTHR14226">
    <property type="entry name" value="NEUROPATHY TARGET ESTERASE/SWISS CHEESE D.MELANOGASTER"/>
    <property type="match status" value="1"/>
</dbReference>
<feature type="region of interest" description="Disordered" evidence="5">
    <location>
        <begin position="479"/>
        <end position="511"/>
    </location>
</feature>
<evidence type="ECO:0000259" key="6">
    <source>
        <dbReference type="PROSITE" id="PS51635"/>
    </source>
</evidence>
<feature type="compositionally biased region" description="Acidic residues" evidence="5">
    <location>
        <begin position="480"/>
        <end position="493"/>
    </location>
</feature>
<keyword evidence="1" id="KW-0378">Hydrolase</keyword>
<feature type="domain" description="PNPLA" evidence="6">
    <location>
        <begin position="1"/>
        <end position="186"/>
    </location>
</feature>
<dbReference type="InterPro" id="IPR016035">
    <property type="entry name" value="Acyl_Trfase/lysoPLipase"/>
</dbReference>
<dbReference type="EMBL" id="OE839933">
    <property type="protein sequence ID" value="CAD7589018.1"/>
    <property type="molecule type" value="Genomic_DNA"/>
</dbReference>
<proteinExistence type="predicted"/>
<feature type="short sequence motif" description="DGA/G" evidence="4">
    <location>
        <begin position="173"/>
        <end position="175"/>
    </location>
</feature>
<evidence type="ECO:0000256" key="2">
    <source>
        <dbReference type="ARBA" id="ARBA00022963"/>
    </source>
</evidence>
<evidence type="ECO:0000256" key="5">
    <source>
        <dbReference type="SAM" id="MobiDB-lite"/>
    </source>
</evidence>
<dbReference type="GO" id="GO:0016042">
    <property type="term" value="P:lipid catabolic process"/>
    <property type="evidence" value="ECO:0007669"/>
    <property type="project" value="UniProtKB-KW"/>
</dbReference>
<dbReference type="PROSITE" id="PS51635">
    <property type="entry name" value="PNPLA"/>
    <property type="match status" value="1"/>
</dbReference>
<dbReference type="PANTHER" id="PTHR14226:SF29">
    <property type="entry name" value="NEUROPATHY TARGET ESTERASE SWS"/>
    <property type="match status" value="1"/>
</dbReference>
<dbReference type="GO" id="GO:0004622">
    <property type="term" value="F:phosphatidylcholine lysophospholipase activity"/>
    <property type="evidence" value="ECO:0007669"/>
    <property type="project" value="TreeGrafter"/>
</dbReference>
<dbReference type="GO" id="GO:0005783">
    <property type="term" value="C:endoplasmic reticulum"/>
    <property type="evidence" value="ECO:0007669"/>
    <property type="project" value="TreeGrafter"/>
</dbReference>
<name>A0A7R9PJL4_TIMGE</name>
<keyword evidence="3" id="KW-0443">Lipid metabolism</keyword>
<dbReference type="AlphaFoldDB" id="A0A7R9PJL4"/>
<keyword evidence="2" id="KW-0442">Lipid degradation</keyword>
<dbReference type="InterPro" id="IPR002641">
    <property type="entry name" value="PNPLA_dom"/>
</dbReference>
<reference evidence="7" key="1">
    <citation type="submission" date="2020-11" db="EMBL/GenBank/DDBJ databases">
        <authorList>
            <person name="Tran Van P."/>
        </authorList>
    </citation>
    <scope>NUCLEOTIDE SEQUENCE</scope>
</reference>
<evidence type="ECO:0000256" key="4">
    <source>
        <dbReference type="PROSITE-ProRule" id="PRU01161"/>
    </source>
</evidence>
<evidence type="ECO:0000256" key="3">
    <source>
        <dbReference type="ARBA" id="ARBA00023098"/>
    </source>
</evidence>